<dbReference type="Proteomes" id="UP000886787">
    <property type="component" value="Unassembled WGS sequence"/>
</dbReference>
<organism evidence="2 3">
    <name type="scientific">Candidatus Scatavimonas merdigallinarum</name>
    <dbReference type="NCBI Taxonomy" id="2840914"/>
    <lineage>
        <taxon>Bacteria</taxon>
        <taxon>Bacillati</taxon>
        <taxon>Bacillota</taxon>
        <taxon>Clostridia</taxon>
        <taxon>Eubacteriales</taxon>
        <taxon>Oscillospiraceae</taxon>
        <taxon>Oscillospiraceae incertae sedis</taxon>
        <taxon>Candidatus Scatavimonas</taxon>
    </lineage>
</organism>
<reference evidence="2" key="1">
    <citation type="submission" date="2020-10" db="EMBL/GenBank/DDBJ databases">
        <authorList>
            <person name="Gilroy R."/>
        </authorList>
    </citation>
    <scope>NUCLEOTIDE SEQUENCE</scope>
    <source>
        <strain evidence="2">ChiSjej1B19-3389</strain>
    </source>
</reference>
<dbReference type="Pfam" id="PF07454">
    <property type="entry name" value="SpoIIP"/>
    <property type="match status" value="1"/>
</dbReference>
<dbReference type="NCBIfam" id="TIGR02867">
    <property type="entry name" value="spore_II_P"/>
    <property type="match status" value="1"/>
</dbReference>
<gene>
    <name evidence="2" type="ORF">IAD32_03130</name>
</gene>
<dbReference type="EMBL" id="DVFW01000018">
    <property type="protein sequence ID" value="HIQ80262.1"/>
    <property type="molecule type" value="Genomic_DNA"/>
</dbReference>
<comment type="caution">
    <text evidence="2">The sequence shown here is derived from an EMBL/GenBank/DDBJ whole genome shotgun (WGS) entry which is preliminary data.</text>
</comment>
<name>A0A9D0ZGN1_9FIRM</name>
<evidence type="ECO:0000256" key="1">
    <source>
        <dbReference type="SAM" id="MobiDB-lite"/>
    </source>
</evidence>
<dbReference type="InterPro" id="IPR010897">
    <property type="entry name" value="Spore_II_P"/>
</dbReference>
<evidence type="ECO:0000313" key="3">
    <source>
        <dbReference type="Proteomes" id="UP000886787"/>
    </source>
</evidence>
<feature type="compositionally biased region" description="Basic and acidic residues" evidence="1">
    <location>
        <begin position="76"/>
        <end position="106"/>
    </location>
</feature>
<protein>
    <submittedName>
        <fullName evidence="2">Stage II sporulation protein P</fullName>
    </submittedName>
</protein>
<accession>A0A9D0ZGN1</accession>
<feature type="region of interest" description="Disordered" evidence="1">
    <location>
        <begin position="57"/>
        <end position="106"/>
    </location>
</feature>
<dbReference type="AlphaFoldDB" id="A0A9D0ZGN1"/>
<evidence type="ECO:0000313" key="2">
    <source>
        <dbReference type="EMBL" id="HIQ80262.1"/>
    </source>
</evidence>
<reference evidence="2" key="2">
    <citation type="journal article" date="2021" name="PeerJ">
        <title>Extensive microbial diversity within the chicken gut microbiome revealed by metagenomics and culture.</title>
        <authorList>
            <person name="Gilroy R."/>
            <person name="Ravi A."/>
            <person name="Getino M."/>
            <person name="Pursley I."/>
            <person name="Horton D.L."/>
            <person name="Alikhan N.F."/>
            <person name="Baker D."/>
            <person name="Gharbi K."/>
            <person name="Hall N."/>
            <person name="Watson M."/>
            <person name="Adriaenssens E.M."/>
            <person name="Foster-Nyarko E."/>
            <person name="Jarju S."/>
            <person name="Secka A."/>
            <person name="Antonio M."/>
            <person name="Oren A."/>
            <person name="Chaudhuri R.R."/>
            <person name="La Ragione R."/>
            <person name="Hildebrand F."/>
            <person name="Pallen M.J."/>
        </authorList>
    </citation>
    <scope>NUCLEOTIDE SEQUENCE</scope>
    <source>
        <strain evidence="2">ChiSjej1B19-3389</strain>
    </source>
</reference>
<sequence length="366" mass="39983">MQTQKRKKLVNGTAVVLSLAIAVLSAVCVGARLPSALGGETTRLQLMAAGLTMPDGTVKQQENPTAPVVSTIADADQARKTESTGNSEKEETVPRKKDSDGHEGERTFPVIESQYGASGVEYDNFSIRNTTDYVINVGQQLQLPLGFEMENTAKPQVLVVHTHTGEAYMQEDLGYYYENYNGRDTDDNYNVTRVGAAIVDTLNAHGIGALHSTTHHDDPSYNGSYDRSAETIYSYLEEYPTIKVVIDLHRDAIGYGGESGKIKPTFVANGKKAAQIMIMSGYDPTGAYGFSHWEYNLRFALRLQQTAETLYPGMTRPLYFGDFAYNMSINTGSLLIEVGTDVNTLDEAVYSGELLGEVLAQVLKSA</sequence>
<proteinExistence type="predicted"/>